<accession>A0AAJ4UXV2</accession>
<name>A0AAJ4UXV2_9BACT</name>
<evidence type="ECO:0000313" key="3">
    <source>
        <dbReference type="EMBL" id="ROR40009.1"/>
    </source>
</evidence>
<keyword evidence="5" id="KW-1185">Reference proteome</keyword>
<dbReference type="SUPFAM" id="SSF141371">
    <property type="entry name" value="PilZ domain-like"/>
    <property type="match status" value="1"/>
</dbReference>
<protein>
    <submittedName>
        <fullName evidence="3">PilZ domain-containing protein</fullName>
    </submittedName>
</protein>
<dbReference type="InterPro" id="IPR009875">
    <property type="entry name" value="PilZ_domain"/>
</dbReference>
<reference evidence="3 4" key="2">
    <citation type="submission" date="2018-11" db="EMBL/GenBank/DDBJ databases">
        <title>Genomic Encyclopedia of Type Strains, Phase IV (KMG-IV): sequencing the most valuable type-strain genomes for metagenomic binning, comparative biology and taxonomic classification.</title>
        <authorList>
            <person name="Goeker M."/>
        </authorList>
    </citation>
    <scope>NUCLEOTIDE SEQUENCE [LARGE SCALE GENOMIC DNA]</scope>
    <source>
        <strain evidence="3 4">DSM 27783</strain>
    </source>
</reference>
<dbReference type="RefSeq" id="WP_123352393.1">
    <property type="nucleotide sequence ID" value="NZ_RJVK01000002.1"/>
</dbReference>
<dbReference type="Proteomes" id="UP000298805">
    <property type="component" value="Chromosome"/>
</dbReference>
<evidence type="ECO:0000259" key="1">
    <source>
        <dbReference type="Pfam" id="PF07238"/>
    </source>
</evidence>
<organism evidence="3 4">
    <name type="scientific">Caminibacter pacificus</name>
    <dbReference type="NCBI Taxonomy" id="1424653"/>
    <lineage>
        <taxon>Bacteria</taxon>
        <taxon>Pseudomonadati</taxon>
        <taxon>Campylobacterota</taxon>
        <taxon>Epsilonproteobacteria</taxon>
        <taxon>Nautiliales</taxon>
        <taxon>Nautiliaceae</taxon>
        <taxon>Caminibacter</taxon>
    </lineage>
</organism>
<reference evidence="5" key="1">
    <citation type="submission" date="2018-03" db="EMBL/GenBank/DDBJ databases">
        <title>A comparative analysis of the Nautiliaceae.</title>
        <authorList>
            <person name="Grosche A."/>
            <person name="Smedile F."/>
            <person name="Vetriani C."/>
        </authorList>
    </citation>
    <scope>NUCLEOTIDE SEQUENCE [LARGE SCALE GENOMIC DNA]</scope>
    <source>
        <strain evidence="5">TB6</strain>
    </source>
</reference>
<dbReference type="EMBL" id="CP027432">
    <property type="protein sequence ID" value="QCI27816.1"/>
    <property type="molecule type" value="Genomic_DNA"/>
</dbReference>
<feature type="domain" description="PilZ" evidence="1">
    <location>
        <begin position="241"/>
        <end position="339"/>
    </location>
</feature>
<evidence type="ECO:0000313" key="5">
    <source>
        <dbReference type="Proteomes" id="UP000298805"/>
    </source>
</evidence>
<dbReference type="EMBL" id="RJVK01000002">
    <property type="protein sequence ID" value="ROR40009.1"/>
    <property type="molecule type" value="Genomic_DNA"/>
</dbReference>
<gene>
    <name evidence="2" type="ORF">C6V80_02195</name>
    <name evidence="3" type="ORF">EDC58_0989</name>
</gene>
<dbReference type="Proteomes" id="UP000272781">
    <property type="component" value="Unassembled WGS sequence"/>
</dbReference>
<dbReference type="AlphaFoldDB" id="A0AAJ4UXV2"/>
<reference evidence="2" key="3">
    <citation type="submission" date="2019-06" db="EMBL/GenBank/DDBJ databases">
        <title>A comparative analysis of the Nautiliaceae.</title>
        <authorList>
            <person name="Grosche A."/>
            <person name="Smedile F."/>
            <person name="Vetriani C."/>
        </authorList>
    </citation>
    <scope>NUCLEOTIDE SEQUENCE</scope>
    <source>
        <strain evidence="2">TB6</strain>
    </source>
</reference>
<evidence type="ECO:0000313" key="2">
    <source>
        <dbReference type="EMBL" id="QCI27816.1"/>
    </source>
</evidence>
<dbReference type="Gene3D" id="2.40.10.220">
    <property type="entry name" value="predicted glycosyltransferase like domains"/>
    <property type="match status" value="1"/>
</dbReference>
<dbReference type="Pfam" id="PF07238">
    <property type="entry name" value="PilZ"/>
    <property type="match status" value="1"/>
</dbReference>
<sequence>MSKNRFYKENFSAFIKENEKFFKTVESKFTHNFLELLKKKNPNIPITSQLKNEIENLYKSLFLEDYSSQNFKLNAIFILKERNVDIEDILNKVFLLLANAFIKYTLKEKNAIAKLKKLTSLFEFYIEYLIFHVNEEEFFTYHLPKELKEYYLTNKVLNLFNVYKGVPITHKTTILTLNEDRGYIEVEANSYQIIAAKFQKEIYLLEPTTNTTFKAYIDYVYPQRKVLKLTNIEKIQRNTPKRNYIRVQPSTDINVKIKKHKDIFTTKMYDISLKGMAVISDEKTVDIGDFVKLEFILEGYFFEMTAEVRSITKLNDSFRFHFYFEPTPSQERILEKYITKREKEIIKELHKYLKAEFIDV</sequence>
<dbReference type="GO" id="GO:0035438">
    <property type="term" value="F:cyclic-di-GMP binding"/>
    <property type="evidence" value="ECO:0007669"/>
    <property type="project" value="InterPro"/>
</dbReference>
<evidence type="ECO:0000313" key="4">
    <source>
        <dbReference type="Proteomes" id="UP000272781"/>
    </source>
</evidence>
<proteinExistence type="predicted"/>